<evidence type="ECO:0000256" key="4">
    <source>
        <dbReference type="ARBA" id="ARBA00022729"/>
    </source>
</evidence>
<keyword evidence="7 11" id="KW-0675">Receptor</keyword>
<organism evidence="11">
    <name type="scientific">gut metagenome</name>
    <dbReference type="NCBI Taxonomy" id="749906"/>
    <lineage>
        <taxon>unclassified sequences</taxon>
        <taxon>metagenomes</taxon>
        <taxon>organismal metagenomes</taxon>
    </lineage>
</organism>
<comment type="subcellular location">
    <subcellularLocation>
        <location evidence="1">Cell outer membrane</location>
        <topology evidence="1">Multi-pass membrane protein</topology>
    </subcellularLocation>
</comment>
<keyword evidence="5" id="KW-0798">TonB box</keyword>
<keyword evidence="6" id="KW-0472">Membrane</keyword>
<name>J9F3Z5_9ZZZZ</name>
<dbReference type="AlphaFoldDB" id="J9F3Z5"/>
<dbReference type="InterPro" id="IPR037066">
    <property type="entry name" value="Plug_dom_sf"/>
</dbReference>
<reference evidence="11" key="1">
    <citation type="journal article" date="2012" name="PLoS ONE">
        <title>Gene sets for utilization of primary and secondary nutrition supplies in the distal gut of endangered iberian lynx.</title>
        <authorList>
            <person name="Alcaide M."/>
            <person name="Messina E."/>
            <person name="Richter M."/>
            <person name="Bargiela R."/>
            <person name="Peplies J."/>
            <person name="Huws S.A."/>
            <person name="Newbold C.J."/>
            <person name="Golyshin P.N."/>
            <person name="Simon M.A."/>
            <person name="Lopez G."/>
            <person name="Yakimov M.M."/>
            <person name="Ferrer M."/>
        </authorList>
    </citation>
    <scope>NUCLEOTIDE SEQUENCE</scope>
</reference>
<evidence type="ECO:0000256" key="7">
    <source>
        <dbReference type="ARBA" id="ARBA00023170"/>
    </source>
</evidence>
<evidence type="ECO:0000256" key="1">
    <source>
        <dbReference type="ARBA" id="ARBA00004571"/>
    </source>
</evidence>
<dbReference type="GO" id="GO:0015344">
    <property type="term" value="F:siderophore uptake transmembrane transporter activity"/>
    <property type="evidence" value="ECO:0007669"/>
    <property type="project" value="TreeGrafter"/>
</dbReference>
<accession>J9F3Z5</accession>
<dbReference type="InterPro" id="IPR036942">
    <property type="entry name" value="Beta-barrel_TonB_sf"/>
</dbReference>
<dbReference type="PROSITE" id="PS52016">
    <property type="entry name" value="TONB_DEPENDENT_REC_3"/>
    <property type="match status" value="1"/>
</dbReference>
<dbReference type="Pfam" id="PF07715">
    <property type="entry name" value="Plug"/>
    <property type="match status" value="1"/>
</dbReference>
<dbReference type="GO" id="GO:0044718">
    <property type="term" value="P:siderophore transmembrane transport"/>
    <property type="evidence" value="ECO:0007669"/>
    <property type="project" value="TreeGrafter"/>
</dbReference>
<dbReference type="PANTHER" id="PTHR30069">
    <property type="entry name" value="TONB-DEPENDENT OUTER MEMBRANE RECEPTOR"/>
    <property type="match status" value="1"/>
</dbReference>
<dbReference type="EMBL" id="AMCI01009352">
    <property type="protein sequence ID" value="EJW89616.1"/>
    <property type="molecule type" value="Genomic_DNA"/>
</dbReference>
<dbReference type="Gene3D" id="2.170.130.10">
    <property type="entry name" value="TonB-dependent receptor, plug domain"/>
    <property type="match status" value="1"/>
</dbReference>
<evidence type="ECO:0000256" key="5">
    <source>
        <dbReference type="ARBA" id="ARBA00023077"/>
    </source>
</evidence>
<evidence type="ECO:0000256" key="8">
    <source>
        <dbReference type="ARBA" id="ARBA00023237"/>
    </source>
</evidence>
<evidence type="ECO:0000313" key="11">
    <source>
        <dbReference type="EMBL" id="EJW89616.1"/>
    </source>
</evidence>
<dbReference type="SUPFAM" id="SSF56935">
    <property type="entry name" value="Porins"/>
    <property type="match status" value="1"/>
</dbReference>
<gene>
    <name evidence="11" type="ORF">EVA_22274</name>
</gene>
<dbReference type="InterPro" id="IPR012910">
    <property type="entry name" value="Plug_dom"/>
</dbReference>
<dbReference type="Pfam" id="PF00593">
    <property type="entry name" value="TonB_dep_Rec_b-barrel"/>
    <property type="match status" value="1"/>
</dbReference>
<evidence type="ECO:0000259" key="10">
    <source>
        <dbReference type="Pfam" id="PF07715"/>
    </source>
</evidence>
<evidence type="ECO:0000256" key="2">
    <source>
        <dbReference type="ARBA" id="ARBA00022448"/>
    </source>
</evidence>
<comment type="caution">
    <text evidence="11">The sequence shown here is derived from an EMBL/GenBank/DDBJ whole genome shotgun (WGS) entry which is preliminary data.</text>
</comment>
<proteinExistence type="predicted"/>
<feature type="domain" description="TonB-dependent receptor plug" evidence="10">
    <location>
        <begin position="3"/>
        <end position="36"/>
    </location>
</feature>
<keyword evidence="2" id="KW-0813">Transport</keyword>
<dbReference type="GO" id="GO:0009279">
    <property type="term" value="C:cell outer membrane"/>
    <property type="evidence" value="ECO:0007669"/>
    <property type="project" value="UniProtKB-SubCell"/>
</dbReference>
<evidence type="ECO:0000259" key="9">
    <source>
        <dbReference type="Pfam" id="PF00593"/>
    </source>
</evidence>
<dbReference type="InterPro" id="IPR000531">
    <property type="entry name" value="Beta-barrel_TonB"/>
</dbReference>
<keyword evidence="3" id="KW-0812">Transmembrane</keyword>
<dbReference type="Gene3D" id="2.40.170.20">
    <property type="entry name" value="TonB-dependent receptor, beta-barrel domain"/>
    <property type="match status" value="1"/>
</dbReference>
<dbReference type="InterPro" id="IPR039426">
    <property type="entry name" value="TonB-dep_rcpt-like"/>
</dbReference>
<sequence>MDNVDFSRINMNQVERIEIVRGAASALYGSNATGGVINIITRAPKASLDGSLSVRVGEHDSQRYAASLSCKNRRVANLFAASFAQSDSYNVCSDASDACDYRRVFGSRTWSVSDRLTYRPHHTLRLGANAGYYFRERFSSPDQPERYRSLSVGARGEWTPYERDRVEFSYAFDQYDKSDYYRALRADVRDYSNVQHSARVLWHHTFREHDVFTVGGGLTRDYLSSYQFEAGKTYHQWAYDVLAQYDWQFALGWEAVGALRWDYFTEGHASQLTTRFNLRCRWHHWTFRGGYAGGFRAPTLKERYMKFDMSGIFDIHGNQDLRSERSHNLSLSADYGYQNYRFTLSGTYSRINNKITTSSISYDESSRPFVRYINVGKLDVLGAEATAQAHWRNGLSARLSYLYTHEMAPTGSLTPYCPARPHTLHAKFSWDKRWLPRYATQLTLAGRFLSAVDYTTAELVDPFAPRPVHSPAYTLWNVRIAQEVGKLLTVHLTVDNLFNYRPEVYSFNTPPTTGTHVALGAVLRF</sequence>
<evidence type="ECO:0000256" key="6">
    <source>
        <dbReference type="ARBA" id="ARBA00023136"/>
    </source>
</evidence>
<dbReference type="PANTHER" id="PTHR30069:SF29">
    <property type="entry name" value="HEMOGLOBIN AND HEMOGLOBIN-HAPTOGLOBIN-BINDING PROTEIN 1-RELATED"/>
    <property type="match status" value="1"/>
</dbReference>
<evidence type="ECO:0000256" key="3">
    <source>
        <dbReference type="ARBA" id="ARBA00022692"/>
    </source>
</evidence>
<protein>
    <submittedName>
        <fullName evidence="11">TonB-dependent receptor HmuR</fullName>
    </submittedName>
</protein>
<feature type="domain" description="TonB-dependent receptor-like beta-barrel" evidence="9">
    <location>
        <begin position="105"/>
        <end position="497"/>
    </location>
</feature>
<keyword evidence="8" id="KW-0998">Cell outer membrane</keyword>
<keyword evidence="4" id="KW-0732">Signal</keyword>